<dbReference type="InterPro" id="IPR042183">
    <property type="entry name" value="MmgE/PrpD_sf_1"/>
</dbReference>
<evidence type="ECO:0000256" key="1">
    <source>
        <dbReference type="ARBA" id="ARBA00006174"/>
    </source>
</evidence>
<comment type="similarity">
    <text evidence="1">Belongs to the PrpD family.</text>
</comment>
<dbReference type="Pfam" id="PF19305">
    <property type="entry name" value="MmgE_PrpD_C"/>
    <property type="match status" value="1"/>
</dbReference>
<feature type="domain" description="MmgE/PrpD C-terminal" evidence="3">
    <location>
        <begin position="258"/>
        <end position="415"/>
    </location>
</feature>
<evidence type="ECO:0000259" key="2">
    <source>
        <dbReference type="Pfam" id="PF03972"/>
    </source>
</evidence>
<dbReference type="PANTHER" id="PTHR16943">
    <property type="entry name" value="2-METHYLCITRATE DEHYDRATASE-RELATED"/>
    <property type="match status" value="1"/>
</dbReference>
<dbReference type="Pfam" id="PF03972">
    <property type="entry name" value="MmgE_PrpD_N"/>
    <property type="match status" value="1"/>
</dbReference>
<dbReference type="AlphaFoldDB" id="A0A1H3H164"/>
<dbReference type="InterPro" id="IPR042188">
    <property type="entry name" value="MmgE/PrpD_sf_2"/>
</dbReference>
<protein>
    <submittedName>
        <fullName evidence="4">2-methylcitrate dehydratase PrpD</fullName>
    </submittedName>
</protein>
<evidence type="ECO:0000313" key="5">
    <source>
        <dbReference type="Proteomes" id="UP000199026"/>
    </source>
</evidence>
<dbReference type="GeneID" id="78122961"/>
<dbReference type="STRING" id="576131.SAMN05444486_101152"/>
<gene>
    <name evidence="4" type="ORF">SAMN05444486_101152</name>
</gene>
<evidence type="ECO:0000313" key="4">
    <source>
        <dbReference type="EMBL" id="SDY09262.1"/>
    </source>
</evidence>
<dbReference type="RefSeq" id="WP_089888832.1">
    <property type="nucleotide sequence ID" value="NZ_FNPR01000001.1"/>
</dbReference>
<keyword evidence="5" id="KW-1185">Reference proteome</keyword>
<dbReference type="GO" id="GO:0016829">
    <property type="term" value="F:lyase activity"/>
    <property type="evidence" value="ECO:0007669"/>
    <property type="project" value="InterPro"/>
</dbReference>
<dbReference type="InterPro" id="IPR045336">
    <property type="entry name" value="MmgE_PrpD_N"/>
</dbReference>
<accession>A0A1H3H164</accession>
<feature type="domain" description="MmgE/PrpD N-terminal" evidence="2">
    <location>
        <begin position="13"/>
        <end position="232"/>
    </location>
</feature>
<dbReference type="InterPro" id="IPR005656">
    <property type="entry name" value="MmgE_PrpD"/>
</dbReference>
<dbReference type="SUPFAM" id="SSF103378">
    <property type="entry name" value="2-methylcitrate dehydratase PrpD"/>
    <property type="match status" value="1"/>
</dbReference>
<dbReference type="Proteomes" id="UP000199026">
    <property type="component" value="Unassembled WGS sequence"/>
</dbReference>
<sequence length="446" mass="47563">MTYDEIADFVLGPIDVPDSALEMSATLLLDTIGVAAGAASMEAGRIARDHAVRFQAASDPSDAATLLFDGRKASITGAAFALATQIDNLDGHDGYNPTKGHIGCAVVPALCAFAERMPELSARAALEAFAMSYEVSARAAISLHASVSDYHTSGAWNALGVAALGCRLRGDGPEVLRQALGIAEYHGPRSQMMREIATPTMLHDGSGMGALVGTMAVLMAEDGFTGAPAITVEAEEVSAHWADLGQLWTVELNYIKPYPICRWAHAAIDALGGLLKAHQLGEEDIERIDVRTFAESAELFAGLPETTSQAQYSLGFALATRLVHGHIGPEHISGDGLKDKAVAAALKKINVCEEPRHSQRFPIGRWSDVTLTLKDGRSFHSGDVHARGGPEAPMELAEVEAKFFNFCAALPQARSKAMWQARARLLEPEAKFLEILSLLFDAPSVH</sequence>
<organism evidence="4 5">
    <name type="scientific">Lentibacter algarum</name>
    <dbReference type="NCBI Taxonomy" id="576131"/>
    <lineage>
        <taxon>Bacteria</taxon>
        <taxon>Pseudomonadati</taxon>
        <taxon>Pseudomonadota</taxon>
        <taxon>Alphaproteobacteria</taxon>
        <taxon>Rhodobacterales</taxon>
        <taxon>Roseobacteraceae</taxon>
        <taxon>Lentibacter</taxon>
    </lineage>
</organism>
<name>A0A1H3H164_9RHOB</name>
<dbReference type="Gene3D" id="1.10.4100.10">
    <property type="entry name" value="2-methylcitrate dehydratase PrpD"/>
    <property type="match status" value="1"/>
</dbReference>
<dbReference type="Gene3D" id="3.30.1330.120">
    <property type="entry name" value="2-methylcitrate dehydratase PrpD"/>
    <property type="match status" value="1"/>
</dbReference>
<evidence type="ECO:0000259" key="3">
    <source>
        <dbReference type="Pfam" id="PF19305"/>
    </source>
</evidence>
<dbReference type="OrthoDB" id="9795089at2"/>
<dbReference type="EMBL" id="FNPR01000001">
    <property type="protein sequence ID" value="SDY09262.1"/>
    <property type="molecule type" value="Genomic_DNA"/>
</dbReference>
<proteinExistence type="inferred from homology"/>
<dbReference type="InterPro" id="IPR045337">
    <property type="entry name" value="MmgE_PrpD_C"/>
</dbReference>
<dbReference type="PANTHER" id="PTHR16943:SF8">
    <property type="entry name" value="2-METHYLCITRATE DEHYDRATASE"/>
    <property type="match status" value="1"/>
</dbReference>
<reference evidence="4 5" key="1">
    <citation type="submission" date="2016-10" db="EMBL/GenBank/DDBJ databases">
        <authorList>
            <person name="de Groot N.N."/>
        </authorList>
    </citation>
    <scope>NUCLEOTIDE SEQUENCE [LARGE SCALE GENOMIC DNA]</scope>
    <source>
        <strain evidence="4 5">DSM 24677</strain>
    </source>
</reference>
<dbReference type="InterPro" id="IPR036148">
    <property type="entry name" value="MmgE/PrpD_sf"/>
</dbReference>